<sequence length="635" mass="70909">MKRIFAVCVFLLVVGLPIGSVAAKSYSIDEVQIRGWIDRDGTMLVNELFTYSFDGDFTKLTRAFPAEHRQQISGFKAFEVQDGHAEVGFVDESKMHRLPVSLNKENWVTKIAQTDGTIQVMYIYYMKNAVVSYDTYSDLQLTLFEKGSNHNIDMKQLQISFILPEGVSEQNLHGYLQASNGEEPVVHENGIQFYTPVSKANTLTATRMLFPSSIMTAQNKGEAPIPLEEVMAEEQQKAEHEAWKAAQIPNLEKIALVLSVLLGLFAAFFIWMRSPGRGYFGSVDYVMKTDPLYLSFVDHSGSWFRSSFLAGLFSLVDKGEVDVELADSADRFLDHPGSPPKSLQFHLLKGRSGLSEFERTLVTWLFKIRKSQRQFHLHDIAEGKESKAALRKQHAFEVEHGKWHEEVKELLVDSGTLSKRLSYLLKLSILIVTGFVAAGAFYVTGDEEWGWNLVLPAIFFFIALYSIKEKIQKWPSIIYFVVLLFLVNSIEYGELVTALSIFIIVAFIAFYLIPKTILSSKTALYAKMSMNKFRRQMKYGMPEGLSEEEQQQFLIRAYLLKPSKKKLPQLAGVGTATTALATLFMLPEDPLQFVYSNWGPSLKVQADSSGGTSYDGGGVYSGGGGGDGGGGAGAD</sequence>
<proteinExistence type="predicted"/>
<gene>
    <name evidence="3" type="ORF">SAMN04244570_0041</name>
</gene>
<reference evidence="4" key="1">
    <citation type="submission" date="2017-02" db="EMBL/GenBank/DDBJ databases">
        <authorList>
            <person name="Varghese N."/>
            <person name="Submissions S."/>
        </authorList>
    </citation>
    <scope>NUCLEOTIDE SEQUENCE [LARGE SCALE GENOMIC DNA]</scope>
    <source>
        <strain evidence="4">DSM 23966</strain>
    </source>
</reference>
<organism evidence="3 4">
    <name type="scientific">Sporosarcina newyorkensis</name>
    <dbReference type="NCBI Taxonomy" id="759851"/>
    <lineage>
        <taxon>Bacteria</taxon>
        <taxon>Bacillati</taxon>
        <taxon>Bacillota</taxon>
        <taxon>Bacilli</taxon>
        <taxon>Bacillales</taxon>
        <taxon>Caryophanaceae</taxon>
        <taxon>Sporosarcina</taxon>
    </lineage>
</organism>
<dbReference type="InterPro" id="IPR018702">
    <property type="entry name" value="DUF2207"/>
</dbReference>
<feature type="domain" description="DUF2207" evidence="2">
    <location>
        <begin position="27"/>
        <end position="210"/>
    </location>
</feature>
<feature type="transmembrane region" description="Helical" evidence="1">
    <location>
        <begin position="474"/>
        <end position="490"/>
    </location>
</feature>
<feature type="transmembrane region" description="Helical" evidence="1">
    <location>
        <begin position="449"/>
        <end position="467"/>
    </location>
</feature>
<evidence type="ECO:0000256" key="1">
    <source>
        <dbReference type="SAM" id="Phobius"/>
    </source>
</evidence>
<dbReference type="Pfam" id="PF09972">
    <property type="entry name" value="DUF2207"/>
    <property type="match status" value="1"/>
</dbReference>
<protein>
    <submittedName>
        <fullName evidence="3">Uncharacterized membrane protein</fullName>
    </submittedName>
</protein>
<dbReference type="AlphaFoldDB" id="A0A1T4YVX1"/>
<dbReference type="EMBL" id="FUYJ01000010">
    <property type="protein sequence ID" value="SKB05954.1"/>
    <property type="molecule type" value="Genomic_DNA"/>
</dbReference>
<feature type="transmembrane region" description="Helical" evidence="1">
    <location>
        <begin position="423"/>
        <end position="443"/>
    </location>
</feature>
<dbReference type="Proteomes" id="UP000190042">
    <property type="component" value="Unassembled WGS sequence"/>
</dbReference>
<evidence type="ECO:0000313" key="3">
    <source>
        <dbReference type="EMBL" id="SKB05954.1"/>
    </source>
</evidence>
<dbReference type="RefSeq" id="WP_078818654.1">
    <property type="nucleotide sequence ID" value="NZ_FUYJ01000010.1"/>
</dbReference>
<feature type="transmembrane region" description="Helical" evidence="1">
    <location>
        <begin position="254"/>
        <end position="272"/>
    </location>
</feature>
<accession>A0A1T4YVX1</accession>
<name>A0A1T4YVX1_9BACL</name>
<keyword evidence="1" id="KW-0472">Membrane</keyword>
<evidence type="ECO:0000259" key="2">
    <source>
        <dbReference type="Pfam" id="PF09972"/>
    </source>
</evidence>
<keyword evidence="1" id="KW-1133">Transmembrane helix</keyword>
<feature type="transmembrane region" description="Helical" evidence="1">
    <location>
        <begin position="496"/>
        <end position="513"/>
    </location>
</feature>
<keyword evidence="1" id="KW-0812">Transmembrane</keyword>
<keyword evidence="4" id="KW-1185">Reference proteome</keyword>
<evidence type="ECO:0000313" key="4">
    <source>
        <dbReference type="Proteomes" id="UP000190042"/>
    </source>
</evidence>